<protein>
    <submittedName>
        <fullName evidence="1">Helix-turn-helix domain protein</fullName>
    </submittedName>
</protein>
<organism evidence="1">
    <name type="scientific">Siphoviridae sp. ctWDo30</name>
    <dbReference type="NCBI Taxonomy" id="2826360"/>
    <lineage>
        <taxon>Viruses</taxon>
        <taxon>Duplodnaviria</taxon>
        <taxon>Heunggongvirae</taxon>
        <taxon>Uroviricota</taxon>
        <taxon>Caudoviricetes</taxon>
    </lineage>
</organism>
<reference evidence="1" key="1">
    <citation type="journal article" date="2021" name="Proc. Natl. Acad. Sci. U.S.A.">
        <title>A Catalog of Tens of Thousands of Viruses from Human Metagenomes Reveals Hidden Associations with Chronic Diseases.</title>
        <authorList>
            <person name="Tisza M.J."/>
            <person name="Buck C.B."/>
        </authorList>
    </citation>
    <scope>NUCLEOTIDE SEQUENCE</scope>
    <source>
        <strain evidence="1">CtWDo30</strain>
    </source>
</reference>
<evidence type="ECO:0000313" key="1">
    <source>
        <dbReference type="EMBL" id="DAD89737.1"/>
    </source>
</evidence>
<name>A0A8S5N511_9CAUD</name>
<proteinExistence type="predicted"/>
<accession>A0A8S5N511</accession>
<sequence length="81" mass="9463">MQKISEEKEKQIVKYLKMGLSMNRTAKATSVGINTVQRVRNNYMPTQDQIKKNKPNIPKSVLDDWDRLHARYGRKESNAKD</sequence>
<dbReference type="EMBL" id="BK015068">
    <property type="protein sequence ID" value="DAD89737.1"/>
    <property type="molecule type" value="Genomic_DNA"/>
</dbReference>